<dbReference type="RefSeq" id="WP_070076033.1">
    <property type="nucleotide sequence ID" value="NZ_MKKJ01000023.1"/>
</dbReference>
<dbReference type="Gene3D" id="1.20.1270.180">
    <property type="match status" value="1"/>
</dbReference>
<reference evidence="3 4" key="1">
    <citation type="submission" date="2017-12" db="EMBL/GenBank/DDBJ databases">
        <title>Draft Genome sequences of multiple microbial strains isolated from spacecraft associated surfaces.</title>
        <authorList>
            <person name="Seuylemezian A."/>
            <person name="Vaishampayan P."/>
            <person name="Venkateswaran K."/>
        </authorList>
    </citation>
    <scope>NUCLEOTIDE SEQUENCE [LARGE SCALE GENOMIC DNA]</scope>
    <source>
        <strain evidence="3 4">2P01AA</strain>
    </source>
</reference>
<organism evidence="3 4">
    <name type="scientific">Acinetobacter proteolyticus</name>
    <dbReference type="NCBI Taxonomy" id="1776741"/>
    <lineage>
        <taxon>Bacteria</taxon>
        <taxon>Pseudomonadati</taxon>
        <taxon>Pseudomonadota</taxon>
        <taxon>Gammaproteobacteria</taxon>
        <taxon>Moraxellales</taxon>
        <taxon>Moraxellaceae</taxon>
        <taxon>Acinetobacter</taxon>
    </lineage>
</organism>
<dbReference type="Pfam" id="PF07007">
    <property type="entry name" value="LprI"/>
    <property type="match status" value="1"/>
</dbReference>
<comment type="caution">
    <text evidence="3">The sequence shown here is derived from an EMBL/GenBank/DDBJ whole genome shotgun (WGS) entry which is preliminary data.</text>
</comment>
<proteinExistence type="predicted"/>
<sequence>MTKLMFTVVLLVMTGLSAHVFAKAQDKTIDPYSQCVDETIQELKLGNINNAVVEICSTRAKTLYTKQIVQLLDQIKTQSKQYKQPERYNDIMKSQQLWKNFVDQECRNAGAYIGSPMYEFCPMQKYAERLEQLREYLN</sequence>
<accession>A0A1E7R2B4</accession>
<dbReference type="AlphaFoldDB" id="A0A1E7R2B4"/>
<feature type="domain" description="Lysozyme inhibitor LprI-like N-terminal" evidence="2">
    <location>
        <begin position="54"/>
        <end position="133"/>
    </location>
</feature>
<name>A0A1E7R2B4_9GAMM</name>
<protein>
    <submittedName>
        <fullName evidence="3">DUF1311 domain-containing protein</fullName>
    </submittedName>
</protein>
<evidence type="ECO:0000256" key="1">
    <source>
        <dbReference type="SAM" id="SignalP"/>
    </source>
</evidence>
<evidence type="ECO:0000259" key="2">
    <source>
        <dbReference type="Pfam" id="PF07007"/>
    </source>
</evidence>
<feature type="chain" id="PRO_5009201184" evidence="1">
    <location>
        <begin position="25"/>
        <end position="138"/>
    </location>
</feature>
<dbReference type="OrthoDB" id="7340239at2"/>
<evidence type="ECO:0000313" key="3">
    <source>
        <dbReference type="EMBL" id="PKF36698.1"/>
    </source>
</evidence>
<dbReference type="EMBL" id="PISJ01000002">
    <property type="protein sequence ID" value="PKF36698.1"/>
    <property type="molecule type" value="Genomic_DNA"/>
</dbReference>
<feature type="signal peptide" evidence="1">
    <location>
        <begin position="1"/>
        <end position="24"/>
    </location>
</feature>
<evidence type="ECO:0000313" key="4">
    <source>
        <dbReference type="Proteomes" id="UP000233553"/>
    </source>
</evidence>
<dbReference type="Proteomes" id="UP000233553">
    <property type="component" value="Unassembled WGS sequence"/>
</dbReference>
<dbReference type="InterPro" id="IPR009739">
    <property type="entry name" value="LprI-like_N"/>
</dbReference>
<keyword evidence="1" id="KW-0732">Signal</keyword>
<gene>
    <name evidence="3" type="ORF">CW311_00960</name>
</gene>